<dbReference type="PROSITE" id="PS50089">
    <property type="entry name" value="ZF_RING_2"/>
    <property type="match status" value="1"/>
</dbReference>
<feature type="region of interest" description="Disordered" evidence="2">
    <location>
        <begin position="191"/>
        <end position="211"/>
    </location>
</feature>
<dbReference type="GO" id="GO:0061630">
    <property type="term" value="F:ubiquitin protein ligase activity"/>
    <property type="evidence" value="ECO:0007669"/>
    <property type="project" value="UniProtKB-EC"/>
</dbReference>
<dbReference type="Gene3D" id="3.30.40.10">
    <property type="entry name" value="Zinc/RING finger domain, C3HC4 (zinc finger)"/>
    <property type="match status" value="1"/>
</dbReference>
<dbReference type="InterPro" id="IPR001841">
    <property type="entry name" value="Znf_RING"/>
</dbReference>
<evidence type="ECO:0000256" key="1">
    <source>
        <dbReference type="PROSITE-ProRule" id="PRU00175"/>
    </source>
</evidence>
<keyword evidence="3" id="KW-1133">Transmembrane helix</keyword>
<keyword evidence="1" id="KW-0479">Metal-binding</keyword>
<dbReference type="AlphaFoldDB" id="A0A7S4SQ33"/>
<feature type="compositionally biased region" description="Polar residues" evidence="2">
    <location>
        <begin position="195"/>
        <end position="207"/>
    </location>
</feature>
<dbReference type="InterPro" id="IPR013083">
    <property type="entry name" value="Znf_RING/FYVE/PHD"/>
</dbReference>
<dbReference type="GO" id="GO:0008270">
    <property type="term" value="F:zinc ion binding"/>
    <property type="evidence" value="ECO:0007669"/>
    <property type="project" value="UniProtKB-KW"/>
</dbReference>
<accession>A0A7S4SQ33</accession>
<name>A0A7S4SQ33_9DINO</name>
<dbReference type="CDD" id="cd16649">
    <property type="entry name" value="mRING-HC-C3HC5_CGRF1-like"/>
    <property type="match status" value="1"/>
</dbReference>
<dbReference type="Pfam" id="PF13920">
    <property type="entry name" value="zf-C3HC4_3"/>
    <property type="match status" value="1"/>
</dbReference>
<gene>
    <name evidence="5" type="ORF">AMON00008_LOCUS54045</name>
</gene>
<sequence>MADWAPRLHGPWPRLRSGGRLGSGRAARAAATVLVWASQAMLAEGFEYKDPVPLGFHNLFVLIVLLLVSLWAARVLHRVWSVVLIHRRLAQSRPLALDSMSIYAQELQQLIRQHFNQILRMRRAVPPREVSRHTVQCHVRPESLEAVGDELLGVRFLVDALHPCAVRLYWGVSVPACQSLLRQFQSDDLEVAGHSSPSRGQRWSSTEAGRPSALAPLLPAGSVASGALRQAAWASTAPAPPSPASQAAADAEAAGAGPDGGAAAFWEPLPHSPGVSSVRSAPSGLPAGMGLAYRTPEDELLDPRRLDFELTPAWPSPERLSMVPLLIAVTARRRPRVNEDSSDGHTQVTLVRFRRRSAAASSRGGPAEELGAQALDAEVLQQFALGGSAGARRVLGVFGFEDEEEAGEAECMVCYDQPRSVVLLPCRHCSVCPSCLRSLRDEQCPLCRSTFSAYLLLPLRRAA</sequence>
<dbReference type="PANTHER" id="PTHR22996">
    <property type="entry name" value="MAHOGUNIN"/>
    <property type="match status" value="1"/>
</dbReference>
<organism evidence="5">
    <name type="scientific">Alexandrium monilatum</name>
    <dbReference type="NCBI Taxonomy" id="311494"/>
    <lineage>
        <taxon>Eukaryota</taxon>
        <taxon>Sar</taxon>
        <taxon>Alveolata</taxon>
        <taxon>Dinophyceae</taxon>
        <taxon>Gonyaulacales</taxon>
        <taxon>Pyrocystaceae</taxon>
        <taxon>Alexandrium</taxon>
    </lineage>
</organism>
<feature type="domain" description="RING-type" evidence="4">
    <location>
        <begin position="411"/>
        <end position="448"/>
    </location>
</feature>
<evidence type="ECO:0000259" key="4">
    <source>
        <dbReference type="PROSITE" id="PS50089"/>
    </source>
</evidence>
<keyword evidence="1" id="KW-0863">Zinc-finger</keyword>
<proteinExistence type="predicted"/>
<keyword evidence="3" id="KW-0812">Transmembrane</keyword>
<dbReference type="SMART" id="SM00184">
    <property type="entry name" value="RING"/>
    <property type="match status" value="1"/>
</dbReference>
<keyword evidence="3" id="KW-0472">Membrane</keyword>
<feature type="transmembrane region" description="Helical" evidence="3">
    <location>
        <begin position="55"/>
        <end position="73"/>
    </location>
</feature>
<dbReference type="InterPro" id="IPR045194">
    <property type="entry name" value="MGRN1/RNF157-like"/>
</dbReference>
<dbReference type="GO" id="GO:0016567">
    <property type="term" value="P:protein ubiquitination"/>
    <property type="evidence" value="ECO:0007669"/>
    <property type="project" value="TreeGrafter"/>
</dbReference>
<dbReference type="PANTHER" id="PTHR22996:SF0">
    <property type="entry name" value="RE60872P-RELATED"/>
    <property type="match status" value="1"/>
</dbReference>
<feature type="compositionally biased region" description="Low complexity" evidence="2">
    <location>
        <begin position="244"/>
        <end position="264"/>
    </location>
</feature>
<reference evidence="5" key="1">
    <citation type="submission" date="2021-01" db="EMBL/GenBank/DDBJ databases">
        <authorList>
            <person name="Corre E."/>
            <person name="Pelletier E."/>
            <person name="Niang G."/>
            <person name="Scheremetjew M."/>
            <person name="Finn R."/>
            <person name="Kale V."/>
            <person name="Holt S."/>
            <person name="Cochrane G."/>
            <person name="Meng A."/>
            <person name="Brown T."/>
            <person name="Cohen L."/>
        </authorList>
    </citation>
    <scope>NUCLEOTIDE SEQUENCE</scope>
    <source>
        <strain evidence="5">CCMP3105</strain>
    </source>
</reference>
<evidence type="ECO:0000313" key="5">
    <source>
        <dbReference type="EMBL" id="CAE4652437.1"/>
    </source>
</evidence>
<evidence type="ECO:0000256" key="3">
    <source>
        <dbReference type="SAM" id="Phobius"/>
    </source>
</evidence>
<evidence type="ECO:0000256" key="2">
    <source>
        <dbReference type="SAM" id="MobiDB-lite"/>
    </source>
</evidence>
<dbReference type="SUPFAM" id="SSF57850">
    <property type="entry name" value="RING/U-box"/>
    <property type="match status" value="1"/>
</dbReference>
<keyword evidence="1" id="KW-0862">Zinc</keyword>
<feature type="region of interest" description="Disordered" evidence="2">
    <location>
        <begin position="234"/>
        <end position="282"/>
    </location>
</feature>
<dbReference type="EMBL" id="HBNR01076071">
    <property type="protein sequence ID" value="CAE4652437.1"/>
    <property type="molecule type" value="Transcribed_RNA"/>
</dbReference>
<protein>
    <recommendedName>
        <fullName evidence="4">RING-type domain-containing protein</fullName>
    </recommendedName>
</protein>